<reference evidence="2" key="2">
    <citation type="submission" date="2020-05" db="UniProtKB">
        <authorList>
            <consortium name="EnsemblMetazoa"/>
        </authorList>
    </citation>
    <scope>IDENTIFICATION</scope>
    <source>
        <strain evidence="2">IAEA</strain>
    </source>
</reference>
<reference evidence="3" key="1">
    <citation type="submission" date="2014-03" db="EMBL/GenBank/DDBJ databases">
        <authorList>
            <person name="Aksoy S."/>
            <person name="Warren W."/>
            <person name="Wilson R.K."/>
        </authorList>
    </citation>
    <scope>NUCLEOTIDE SEQUENCE [LARGE SCALE GENOMIC DNA]</scope>
    <source>
        <strain evidence="3">IAEA</strain>
    </source>
</reference>
<proteinExistence type="predicted"/>
<accession>A0A1A9WIC1</accession>
<evidence type="ECO:0000313" key="2">
    <source>
        <dbReference type="EnsemblMetazoa" id="GBRI020851-PA"/>
    </source>
</evidence>
<keyword evidence="1" id="KW-0812">Transmembrane</keyword>
<dbReference type="Proteomes" id="UP000091820">
    <property type="component" value="Unassembled WGS sequence"/>
</dbReference>
<evidence type="ECO:0000313" key="3">
    <source>
        <dbReference type="Proteomes" id="UP000091820"/>
    </source>
</evidence>
<dbReference type="VEuPathDB" id="VectorBase:GBRI020851"/>
<keyword evidence="1" id="KW-0472">Membrane</keyword>
<keyword evidence="1" id="KW-1133">Transmembrane helix</keyword>
<keyword evidence="3" id="KW-1185">Reference proteome</keyword>
<organism evidence="2 3">
    <name type="scientific">Glossina brevipalpis</name>
    <dbReference type="NCBI Taxonomy" id="37001"/>
    <lineage>
        <taxon>Eukaryota</taxon>
        <taxon>Metazoa</taxon>
        <taxon>Ecdysozoa</taxon>
        <taxon>Arthropoda</taxon>
        <taxon>Hexapoda</taxon>
        <taxon>Insecta</taxon>
        <taxon>Pterygota</taxon>
        <taxon>Neoptera</taxon>
        <taxon>Endopterygota</taxon>
        <taxon>Diptera</taxon>
        <taxon>Brachycera</taxon>
        <taxon>Muscomorpha</taxon>
        <taxon>Hippoboscoidea</taxon>
        <taxon>Glossinidae</taxon>
        <taxon>Glossina</taxon>
    </lineage>
</organism>
<evidence type="ECO:0000256" key="1">
    <source>
        <dbReference type="SAM" id="Phobius"/>
    </source>
</evidence>
<feature type="transmembrane region" description="Helical" evidence="1">
    <location>
        <begin position="9"/>
        <end position="29"/>
    </location>
</feature>
<dbReference type="EnsemblMetazoa" id="GBRI020851-RA">
    <property type="protein sequence ID" value="GBRI020851-PA"/>
    <property type="gene ID" value="GBRI020851"/>
</dbReference>
<sequence length="131" mass="15875">MNIKQYERICLINFVVTLRMDGFLFIYYYTYANNRMLFHYLHSVIKCDLEEKKIVKNHKNILRLYITKPNTTTIKERDKDKTLHTNKKKEENPQARHMKLMLKSIIAQKACITYRFCTCLRAKGEYSTFYM</sequence>
<dbReference type="AlphaFoldDB" id="A0A1A9WIC1"/>
<protein>
    <submittedName>
        <fullName evidence="2">Uncharacterized protein</fullName>
    </submittedName>
</protein>
<name>A0A1A9WIC1_9MUSC</name>